<dbReference type="InterPro" id="IPR036063">
    <property type="entry name" value="Smr_dom_sf"/>
</dbReference>
<feature type="domain" description="Smr" evidence="2">
    <location>
        <begin position="366"/>
        <end position="442"/>
    </location>
</feature>
<accession>A0ABD2JND8</accession>
<organism evidence="3 4">
    <name type="scientific">Heterodera trifolii</name>
    <dbReference type="NCBI Taxonomy" id="157864"/>
    <lineage>
        <taxon>Eukaryota</taxon>
        <taxon>Metazoa</taxon>
        <taxon>Ecdysozoa</taxon>
        <taxon>Nematoda</taxon>
        <taxon>Chromadorea</taxon>
        <taxon>Rhabditida</taxon>
        <taxon>Tylenchina</taxon>
        <taxon>Tylenchomorpha</taxon>
        <taxon>Tylenchoidea</taxon>
        <taxon>Heteroderidae</taxon>
        <taxon>Heteroderinae</taxon>
        <taxon>Heterodera</taxon>
    </lineage>
</organism>
<dbReference type="Proteomes" id="UP001620626">
    <property type="component" value="Unassembled WGS sequence"/>
</dbReference>
<dbReference type="Gene3D" id="3.30.1370.110">
    <property type="match status" value="1"/>
</dbReference>
<dbReference type="InterPro" id="IPR002625">
    <property type="entry name" value="Smr_dom"/>
</dbReference>
<evidence type="ECO:0000313" key="3">
    <source>
        <dbReference type="EMBL" id="KAL3092119.1"/>
    </source>
</evidence>
<protein>
    <recommendedName>
        <fullName evidence="2">Smr domain-containing protein</fullName>
    </recommendedName>
</protein>
<evidence type="ECO:0000313" key="4">
    <source>
        <dbReference type="Proteomes" id="UP001620626"/>
    </source>
</evidence>
<comment type="caution">
    <text evidence="3">The sequence shown here is derived from an EMBL/GenBank/DDBJ whole genome shotgun (WGS) entry which is preliminary data.</text>
</comment>
<name>A0ABD2JND8_9BILA</name>
<keyword evidence="4" id="KW-1185">Reference proteome</keyword>
<feature type="region of interest" description="Disordered" evidence="1">
    <location>
        <begin position="267"/>
        <end position="286"/>
    </location>
</feature>
<dbReference type="EMBL" id="JBICBT010000932">
    <property type="protein sequence ID" value="KAL3092119.1"/>
    <property type="molecule type" value="Genomic_DNA"/>
</dbReference>
<dbReference type="AlphaFoldDB" id="A0ABD2JND8"/>
<reference evidence="3 4" key="1">
    <citation type="submission" date="2024-10" db="EMBL/GenBank/DDBJ databases">
        <authorList>
            <person name="Kim D."/>
        </authorList>
    </citation>
    <scope>NUCLEOTIDE SEQUENCE [LARGE SCALE GENOMIC DNA]</scope>
    <source>
        <strain evidence="3">BH-2024</strain>
    </source>
</reference>
<feature type="compositionally biased region" description="Polar residues" evidence="1">
    <location>
        <begin position="272"/>
        <end position="285"/>
    </location>
</feature>
<proteinExistence type="predicted"/>
<dbReference type="SMART" id="SM00463">
    <property type="entry name" value="SMR"/>
    <property type="match status" value="1"/>
</dbReference>
<gene>
    <name evidence="3" type="ORF">niasHT_020590</name>
</gene>
<dbReference type="PROSITE" id="PS50828">
    <property type="entry name" value="SMR"/>
    <property type="match status" value="1"/>
</dbReference>
<evidence type="ECO:0000259" key="2">
    <source>
        <dbReference type="PROSITE" id="PS50828"/>
    </source>
</evidence>
<sequence length="449" mass="50770">MPSLIFITLEAFSAAVKSTATINENEIITPSSENEGAEVEEEDSFLRRLHFHSALLSENVADSPPNKDHFSVFSSSTNCVSEFGIVTAENGQKMQNGYDNRITIELSSASVAKLSELFGDGPSSSIEFPSPVEVNLPIWLCEFLFKATQKMPISNSLREEFEQQNDWLAYDFVNSLQTPNKNCQKDEKSVSLGRLYEMFPKLSKKVISRVAKEMDFDFERTAHYLIDYPDDHPTDSSNSANCNEGQGMAIKRSVIVPSLRPRVISAEEQQRTKGTANVGNNSRTNLLMLPPESWDTEVQDVEKELRNMAAEQKHCREMRTKYVGFKNSNIFGFYSARANELELAKKTLTQYWDRLRIWRTSNEECIDLHEMSAERALSVVVEKINICREKHPNLGKLYVITGYGKTTGIAVIKPKLLAFLNGKGIEARVSPKNEGVVEISLRNIFRRIE</sequence>
<dbReference type="CDD" id="cd14279">
    <property type="entry name" value="CUE"/>
    <property type="match status" value="1"/>
</dbReference>
<dbReference type="SUPFAM" id="SSF160443">
    <property type="entry name" value="SMR domain-like"/>
    <property type="match status" value="1"/>
</dbReference>
<evidence type="ECO:0000256" key="1">
    <source>
        <dbReference type="SAM" id="MobiDB-lite"/>
    </source>
</evidence>